<protein>
    <submittedName>
        <fullName evidence="2">Uncharacterized protein</fullName>
    </submittedName>
</protein>
<sequence>MLVDHINQRKKYFATRKAEAKRNKPMTQAQQRNYMINNIKHMGSHTLQQLKRYSFDELKELFEITMKNVNTFVPMETEDRGRASELAARSSQVIIIDSAKVGSSKRDIKAQLDHEGSKKEKTNEASGLVQEQPEEEENEFSQEDLQQMMMVVPV</sequence>
<gene>
    <name evidence="2" type="ORF">Tco_0906630</name>
</gene>
<comment type="caution">
    <text evidence="2">The sequence shown here is derived from an EMBL/GenBank/DDBJ whole genome shotgun (WGS) entry which is preliminary data.</text>
</comment>
<reference evidence="2" key="2">
    <citation type="submission" date="2022-01" db="EMBL/GenBank/DDBJ databases">
        <authorList>
            <person name="Yamashiro T."/>
            <person name="Shiraishi A."/>
            <person name="Satake H."/>
            <person name="Nakayama K."/>
        </authorList>
    </citation>
    <scope>NUCLEOTIDE SEQUENCE</scope>
</reference>
<dbReference type="EMBL" id="BQNB010014286">
    <property type="protein sequence ID" value="GJT26355.1"/>
    <property type="molecule type" value="Genomic_DNA"/>
</dbReference>
<reference evidence="2" key="1">
    <citation type="journal article" date="2022" name="Int. J. Mol. Sci.">
        <title>Draft Genome of Tanacetum Coccineum: Genomic Comparison of Closely Related Tanacetum-Family Plants.</title>
        <authorList>
            <person name="Yamashiro T."/>
            <person name="Shiraishi A."/>
            <person name="Nakayama K."/>
            <person name="Satake H."/>
        </authorList>
    </citation>
    <scope>NUCLEOTIDE SEQUENCE</scope>
</reference>
<feature type="compositionally biased region" description="Basic and acidic residues" evidence="1">
    <location>
        <begin position="104"/>
        <end position="123"/>
    </location>
</feature>
<keyword evidence="3" id="KW-1185">Reference proteome</keyword>
<evidence type="ECO:0000313" key="2">
    <source>
        <dbReference type="EMBL" id="GJT26355.1"/>
    </source>
</evidence>
<evidence type="ECO:0000313" key="3">
    <source>
        <dbReference type="Proteomes" id="UP001151760"/>
    </source>
</evidence>
<evidence type="ECO:0000256" key="1">
    <source>
        <dbReference type="SAM" id="MobiDB-lite"/>
    </source>
</evidence>
<proteinExistence type="predicted"/>
<feature type="region of interest" description="Disordered" evidence="1">
    <location>
        <begin position="104"/>
        <end position="154"/>
    </location>
</feature>
<name>A0ABQ5CH09_9ASTR</name>
<organism evidence="2 3">
    <name type="scientific">Tanacetum coccineum</name>
    <dbReference type="NCBI Taxonomy" id="301880"/>
    <lineage>
        <taxon>Eukaryota</taxon>
        <taxon>Viridiplantae</taxon>
        <taxon>Streptophyta</taxon>
        <taxon>Embryophyta</taxon>
        <taxon>Tracheophyta</taxon>
        <taxon>Spermatophyta</taxon>
        <taxon>Magnoliopsida</taxon>
        <taxon>eudicotyledons</taxon>
        <taxon>Gunneridae</taxon>
        <taxon>Pentapetalae</taxon>
        <taxon>asterids</taxon>
        <taxon>campanulids</taxon>
        <taxon>Asterales</taxon>
        <taxon>Asteraceae</taxon>
        <taxon>Asteroideae</taxon>
        <taxon>Anthemideae</taxon>
        <taxon>Anthemidinae</taxon>
        <taxon>Tanacetum</taxon>
    </lineage>
</organism>
<dbReference type="Proteomes" id="UP001151760">
    <property type="component" value="Unassembled WGS sequence"/>
</dbReference>
<accession>A0ABQ5CH09</accession>
<feature type="compositionally biased region" description="Acidic residues" evidence="1">
    <location>
        <begin position="132"/>
        <end position="142"/>
    </location>
</feature>